<dbReference type="Proteomes" id="UP000002195">
    <property type="component" value="Unassembled WGS sequence"/>
</dbReference>
<sequence>MLICIISINKYTKYDSNKRFKELSGEEEEEKKKLLMKIKELNKLNQEFQDNFSSIQSHNRILQDQIDQLQLENIQLQQQLINGGNGSDNTTTNNNSNNNNTNDNCTIIGSLADELRQSNIFENQEIKQQKHEEEIKLIKEEMEKQLQSFSIQQQKSIQDKDKEIFEIKSEFQVKIVDLETLLSDRLELIKEYLTRIEELDQLVLVGEFKSNEKDKIIESIQQSINEKDFVIGKHVESIHSIQELLEVKENQLIEKDLEIKVKTKQLHEKDQLILEFESSIIEKDQLIKEKSELIQRQSNDIIELENTSSTKDQLIREKDDLIKEKQQLIKDRDQTIQEKVEIITNQTTSINELQSVTNDKDKIIKEKLDSIEEKLSIIRSLESSSINKVEQFESSIVEKDQIIIQLKKEIETIRFDLSNSKLTQDQLNKELEKLMSQFNQLELESQQRLQLLQEKDKLLQDKQIQTDQLNDSLVELQLKFSTITDIHSKCDSNLLLLSNGLNDRFNDLLDSFNNSLECYQLKFNRMGENYKEKCLEIKRLLLQTIEFEQIIEQLKLQIQELTTQHQQDKEKSELLIVELLDKKEEFDSIQIELTQLKSENQALQVKVEEKTRKHQVLKRELSMQMDAKKQEELEQEKKRQIQEQINRVVKPTQSKDYYIEEEEPLINYVNTIEQLLVDKHIKHVFPIDSTKHIIHSFYDGVLLCKLVNFARDGTIDERVLNIEPTSNIEIDQNLNLVFNSAKAIGCVIPSTISPTTLKSDPKEMVNLLYELVKVQITSSININTYPTLLVLKETHEDMKHFIVQSTNKLLLRWFIYHLALDKTKLSLDQLASSPSNLIKLFISLEKDLAANGGTALLQQSSVDQQSKESDEFKWIIEQSKQTFNIFQWLNLESIQNRNQKLIYLFLSSIFKSEKGIGIKASESSTKVIEEQRALVEKVNLDVEGTREERAFCMWMNSLNIKPYVNNLQQDLQDGLVILQMFDKIKSGSVNWKEVNISPSNAYMALENCNYGISIAKQLRFSLVGIGGKDIHDGNRKLTLALIWQACKYHLLSLLTNLRLSLLKDSSSGDLSLSSSSTSSTSSFFNEGEIIQWANKKVLKHGKSTCITGFKDQSIGNGIFLIDLLDSIQSVVNYSIITKGETFEEKKLNAQYIINVARKIGCCIFVVWEDLVEVKPKMILTFISMLMCFDQEQQQNLNNPQQFEKLQENNDCPL</sequence>
<dbReference type="eggNOG" id="KOG0046">
    <property type="taxonomic scope" value="Eukaryota"/>
</dbReference>
<dbReference type="RefSeq" id="XP_642432.1">
    <property type="nucleotide sequence ID" value="XM_637340.1"/>
</dbReference>
<dbReference type="CDD" id="cd21220">
    <property type="entry name" value="CH_PLS_FIM_rpt4"/>
    <property type="match status" value="1"/>
</dbReference>
<feature type="domain" description="Calponin-homology (CH)" evidence="7">
    <location>
        <begin position="1083"/>
        <end position="1190"/>
    </location>
</feature>
<proteinExistence type="predicted"/>
<dbReference type="FunCoup" id="Q54XX0">
    <property type="interactions" value="501"/>
</dbReference>
<dbReference type="GO" id="GO:0046872">
    <property type="term" value="F:metal ion binding"/>
    <property type="evidence" value="ECO:0007669"/>
    <property type="project" value="UniProtKB-KW"/>
</dbReference>
<dbReference type="PANTHER" id="PTHR19961">
    <property type="entry name" value="FIMBRIN/PLASTIN"/>
    <property type="match status" value="1"/>
</dbReference>
<dbReference type="GO" id="GO:0051017">
    <property type="term" value="P:actin filament bundle assembly"/>
    <property type="evidence" value="ECO:0000318"/>
    <property type="project" value="GO_Central"/>
</dbReference>
<dbReference type="PROSITE" id="PS50021">
    <property type="entry name" value="CH"/>
    <property type="match status" value="3"/>
</dbReference>
<dbReference type="SUPFAM" id="SSF47576">
    <property type="entry name" value="Calponin-homology domain, CH-domain"/>
    <property type="match status" value="1"/>
</dbReference>
<dbReference type="InParanoid" id="Q54XX0"/>
<dbReference type="PaxDb" id="44689-DDB0232221"/>
<keyword evidence="1" id="KW-0479">Metal-binding</keyword>
<dbReference type="InterPro" id="IPR036872">
    <property type="entry name" value="CH_dom_sf"/>
</dbReference>
<dbReference type="SMART" id="SM00033">
    <property type="entry name" value="CH"/>
    <property type="match status" value="3"/>
</dbReference>
<dbReference type="SMR" id="Q54XX0"/>
<reference evidence="8 9" key="1">
    <citation type="journal article" date="2005" name="Nature">
        <title>The genome of the social amoeba Dictyostelium discoideum.</title>
        <authorList>
            <consortium name="The Dictyostelium discoideum Sequencing Consortium"/>
            <person name="Eichinger L."/>
            <person name="Pachebat J.A."/>
            <person name="Glockner G."/>
            <person name="Rajandream M.A."/>
            <person name="Sucgang R."/>
            <person name="Berriman M."/>
            <person name="Song J."/>
            <person name="Olsen R."/>
            <person name="Szafranski K."/>
            <person name="Xu Q."/>
            <person name="Tunggal B."/>
            <person name="Kummerfeld S."/>
            <person name="Madera M."/>
            <person name="Konfortov B.A."/>
            <person name="Rivero F."/>
            <person name="Bankier A.T."/>
            <person name="Lehmann R."/>
            <person name="Hamlin N."/>
            <person name="Davies R."/>
            <person name="Gaudet P."/>
            <person name="Fey P."/>
            <person name="Pilcher K."/>
            <person name="Chen G."/>
            <person name="Saunders D."/>
            <person name="Sodergren E."/>
            <person name="Davis P."/>
            <person name="Kerhornou A."/>
            <person name="Nie X."/>
            <person name="Hall N."/>
            <person name="Anjard C."/>
            <person name="Hemphill L."/>
            <person name="Bason N."/>
            <person name="Farbrother P."/>
            <person name="Desany B."/>
            <person name="Just E."/>
            <person name="Morio T."/>
            <person name="Rost R."/>
            <person name="Churcher C."/>
            <person name="Cooper J."/>
            <person name="Haydock S."/>
            <person name="van Driessche N."/>
            <person name="Cronin A."/>
            <person name="Goodhead I."/>
            <person name="Muzny D."/>
            <person name="Mourier T."/>
            <person name="Pain A."/>
            <person name="Lu M."/>
            <person name="Harper D."/>
            <person name="Lindsay R."/>
            <person name="Hauser H."/>
            <person name="James K."/>
            <person name="Quiles M."/>
            <person name="Madan Babu M."/>
            <person name="Saito T."/>
            <person name="Buchrieser C."/>
            <person name="Wardroper A."/>
            <person name="Felder M."/>
            <person name="Thangavelu M."/>
            <person name="Johnson D."/>
            <person name="Knights A."/>
            <person name="Loulseged H."/>
            <person name="Mungall K."/>
            <person name="Oliver K."/>
            <person name="Price C."/>
            <person name="Quail M.A."/>
            <person name="Urushihara H."/>
            <person name="Hernandez J."/>
            <person name="Rabbinowitsch E."/>
            <person name="Steffen D."/>
            <person name="Sanders M."/>
            <person name="Ma J."/>
            <person name="Kohara Y."/>
            <person name="Sharp S."/>
            <person name="Simmonds M."/>
            <person name="Spiegler S."/>
            <person name="Tivey A."/>
            <person name="Sugano S."/>
            <person name="White B."/>
            <person name="Walker D."/>
            <person name="Woodward J."/>
            <person name="Winckler T."/>
            <person name="Tanaka Y."/>
            <person name="Shaulsky G."/>
            <person name="Schleicher M."/>
            <person name="Weinstock G."/>
            <person name="Rosenthal A."/>
            <person name="Cox E.C."/>
            <person name="Chisholm R.L."/>
            <person name="Gibbs R."/>
            <person name="Loomis W.F."/>
            <person name="Platzer M."/>
            <person name="Kay R.R."/>
            <person name="Williams J."/>
            <person name="Dear P.H."/>
            <person name="Noegel A.A."/>
            <person name="Barrell B."/>
            <person name="Kuspa A."/>
        </authorList>
    </citation>
    <scope>NUCLEOTIDE SEQUENCE [LARGE SCALE GENOMIC DNA]</scope>
    <source>
        <strain evidence="8 9">AX4</strain>
    </source>
</reference>
<evidence type="ECO:0000259" key="7">
    <source>
        <dbReference type="PROSITE" id="PS50021"/>
    </source>
</evidence>
<protein>
    <submittedName>
        <fullName evidence="8">Actin binding protein</fullName>
    </submittedName>
</protein>
<keyword evidence="4" id="KW-0009">Actin-binding</keyword>
<accession>Q54XX0</accession>
<dbReference type="InterPro" id="IPR039959">
    <property type="entry name" value="Fimbrin/Plastin"/>
</dbReference>
<dbReference type="EMBL" id="AAFI02000023">
    <property type="protein sequence ID" value="EAL68445.1"/>
    <property type="molecule type" value="Genomic_DNA"/>
</dbReference>
<dbReference type="PANTHER" id="PTHR19961:SF68">
    <property type="entry name" value="ACTIN BINDING PROTEIN"/>
    <property type="match status" value="1"/>
</dbReference>
<feature type="coiled-coil region" evidence="5">
    <location>
        <begin position="112"/>
        <end position="148"/>
    </location>
</feature>
<keyword evidence="9" id="KW-1185">Reference proteome</keyword>
<evidence type="ECO:0000256" key="3">
    <source>
        <dbReference type="ARBA" id="ARBA00022837"/>
    </source>
</evidence>
<dbReference type="VEuPathDB" id="AmoebaDB:DDB_G0278545"/>
<dbReference type="GO" id="GO:0032432">
    <property type="term" value="C:actin filament bundle"/>
    <property type="evidence" value="ECO:0000318"/>
    <property type="project" value="GO_Central"/>
</dbReference>
<dbReference type="FunFam" id="1.10.418.10:FF:000010">
    <property type="entry name" value="Plastin-3 isoform 1"/>
    <property type="match status" value="1"/>
</dbReference>
<feature type="coiled-coil region" evidence="5">
    <location>
        <begin position="544"/>
        <end position="647"/>
    </location>
</feature>
<dbReference type="GO" id="GO:0005737">
    <property type="term" value="C:cytoplasm"/>
    <property type="evidence" value="ECO:0000318"/>
    <property type="project" value="GO_Central"/>
</dbReference>
<feature type="domain" description="Calponin-homology (CH)" evidence="7">
    <location>
        <begin position="659"/>
        <end position="776"/>
    </location>
</feature>
<comment type="caution">
    <text evidence="8">The sequence shown here is derived from an EMBL/GenBank/DDBJ whole genome shotgun (WGS) entry which is preliminary data.</text>
</comment>
<evidence type="ECO:0000256" key="1">
    <source>
        <dbReference type="ARBA" id="ARBA00022723"/>
    </source>
</evidence>
<dbReference type="PhylomeDB" id="Q54XX0"/>
<evidence type="ECO:0000313" key="9">
    <source>
        <dbReference type="Proteomes" id="UP000002195"/>
    </source>
</evidence>
<dbReference type="CDD" id="cd21219">
    <property type="entry name" value="CH_PLS_FIM_rpt3"/>
    <property type="match status" value="1"/>
</dbReference>
<evidence type="ECO:0000256" key="5">
    <source>
        <dbReference type="SAM" id="Coils"/>
    </source>
</evidence>
<keyword evidence="5" id="KW-0175">Coiled coil</keyword>
<name>Q54XX0_DICDI</name>
<feature type="coiled-coil region" evidence="5">
    <location>
        <begin position="24"/>
        <end position="79"/>
    </location>
</feature>
<feature type="domain" description="Calponin-homology (CH)" evidence="7">
    <location>
        <begin position="945"/>
        <end position="1050"/>
    </location>
</feature>
<keyword evidence="3" id="KW-0106">Calcium</keyword>
<dbReference type="GO" id="GO:0051639">
    <property type="term" value="P:actin filament network formation"/>
    <property type="evidence" value="ECO:0000318"/>
    <property type="project" value="GO_Central"/>
</dbReference>
<evidence type="ECO:0000256" key="4">
    <source>
        <dbReference type="ARBA" id="ARBA00023203"/>
    </source>
</evidence>
<feature type="region of interest" description="Disordered" evidence="6">
    <location>
        <begin position="82"/>
        <end position="102"/>
    </location>
</feature>
<dbReference type="AlphaFoldDB" id="Q54XX0"/>
<dbReference type="GeneID" id="8621638"/>
<dbReference type="OMA" id="WQACKYH"/>
<dbReference type="HOGENOM" id="CLU_269529_0_0_1"/>
<evidence type="ECO:0000313" key="8">
    <source>
        <dbReference type="EMBL" id="EAL68445.1"/>
    </source>
</evidence>
<dbReference type="Pfam" id="PF00307">
    <property type="entry name" value="CH"/>
    <property type="match status" value="3"/>
</dbReference>
<evidence type="ECO:0000256" key="6">
    <source>
        <dbReference type="SAM" id="MobiDB-lite"/>
    </source>
</evidence>
<dbReference type="GO" id="GO:0051015">
    <property type="term" value="F:actin filament binding"/>
    <property type="evidence" value="ECO:0000250"/>
    <property type="project" value="dictyBase"/>
</dbReference>
<feature type="coiled-coil region" evidence="5">
    <location>
        <begin position="417"/>
        <end position="479"/>
    </location>
</feature>
<dbReference type="Gene3D" id="1.10.418.10">
    <property type="entry name" value="Calponin-like domain"/>
    <property type="match status" value="4"/>
</dbReference>
<keyword evidence="2" id="KW-0677">Repeat</keyword>
<dbReference type="STRING" id="44689.Q54XX0"/>
<feature type="coiled-coil region" evidence="5">
    <location>
        <begin position="287"/>
        <end position="338"/>
    </location>
</feature>
<dbReference type="InterPro" id="IPR001715">
    <property type="entry name" value="CH_dom"/>
</dbReference>
<dbReference type="GO" id="GO:0005884">
    <property type="term" value="C:actin filament"/>
    <property type="evidence" value="ECO:0000318"/>
    <property type="project" value="GO_Central"/>
</dbReference>
<evidence type="ECO:0000256" key="2">
    <source>
        <dbReference type="ARBA" id="ARBA00022737"/>
    </source>
</evidence>
<gene>
    <name evidence="8" type="primary">fimC</name>
    <name evidence="8" type="ORF">DDB_G0278545</name>
</gene>
<dbReference type="KEGG" id="ddi:DDB_G0278545"/>
<organism evidence="8 9">
    <name type="scientific">Dictyostelium discoideum</name>
    <name type="common">Social amoeba</name>
    <dbReference type="NCBI Taxonomy" id="44689"/>
    <lineage>
        <taxon>Eukaryota</taxon>
        <taxon>Amoebozoa</taxon>
        <taxon>Evosea</taxon>
        <taxon>Eumycetozoa</taxon>
        <taxon>Dictyostelia</taxon>
        <taxon>Dictyosteliales</taxon>
        <taxon>Dictyosteliaceae</taxon>
        <taxon>Dictyostelium</taxon>
    </lineage>
</organism>
<dbReference type="FunFam" id="1.10.418.10:FF:000204">
    <property type="entry name" value="Uncharacterized protein"/>
    <property type="match status" value="1"/>
</dbReference>